<evidence type="ECO:0000256" key="3">
    <source>
        <dbReference type="ARBA" id="ARBA00022630"/>
    </source>
</evidence>
<comment type="function">
    <text evidence="6">Part of a membrane-bound complex that couples electron transfer with translocation of ions across the membrane.</text>
</comment>
<keyword evidence="6" id="KW-0812">Transmembrane</keyword>
<comment type="subcellular location">
    <subcellularLocation>
        <location evidence="6">Cell membrane</location>
        <topology evidence="6">Single-pass membrane protein</topology>
    </subcellularLocation>
</comment>
<organism evidence="9 10">
    <name type="scientific">Porphyromonas catoniae F0037</name>
    <dbReference type="NCBI Taxonomy" id="1127696"/>
    <lineage>
        <taxon>Bacteria</taxon>
        <taxon>Pseudomonadati</taxon>
        <taxon>Bacteroidota</taxon>
        <taxon>Bacteroidia</taxon>
        <taxon>Bacteroidales</taxon>
        <taxon>Porphyromonadaceae</taxon>
        <taxon>Porphyromonas</taxon>
    </lineage>
</organism>
<evidence type="ECO:0000256" key="5">
    <source>
        <dbReference type="ARBA" id="ARBA00022982"/>
    </source>
</evidence>
<keyword evidence="3 6" id="KW-0285">Flavoprotein</keyword>
<comment type="cofactor">
    <cofactor evidence="6">
        <name>FMN</name>
        <dbReference type="ChEBI" id="CHEBI:58210"/>
    </cofactor>
</comment>
<gene>
    <name evidence="6" type="primary">rnfG</name>
    <name evidence="9" type="ORF">HMPREF9134_01742</name>
</gene>
<dbReference type="PIRSF" id="PIRSF006091">
    <property type="entry name" value="E_trnsport_RnfG"/>
    <property type="match status" value="1"/>
</dbReference>
<dbReference type="EC" id="7.-.-.-" evidence="6"/>
<evidence type="ECO:0000256" key="1">
    <source>
        <dbReference type="ARBA" id="ARBA00022448"/>
    </source>
</evidence>
<dbReference type="AlphaFoldDB" id="L1NAL4"/>
<dbReference type="PANTHER" id="PTHR36118">
    <property type="entry name" value="ION-TRANSLOCATING OXIDOREDUCTASE COMPLEX SUBUNIT G"/>
    <property type="match status" value="1"/>
</dbReference>
<dbReference type="SMART" id="SM00900">
    <property type="entry name" value="FMN_bind"/>
    <property type="match status" value="1"/>
</dbReference>
<dbReference type="NCBIfam" id="TIGR01947">
    <property type="entry name" value="rnfG"/>
    <property type="match status" value="1"/>
</dbReference>
<keyword evidence="6" id="KW-1133">Transmembrane helix</keyword>
<dbReference type="Pfam" id="PF04205">
    <property type="entry name" value="FMN_bind"/>
    <property type="match status" value="1"/>
</dbReference>
<dbReference type="EMBL" id="AMEQ01000040">
    <property type="protein sequence ID" value="EKY00408.1"/>
    <property type="molecule type" value="Genomic_DNA"/>
</dbReference>
<dbReference type="PANTHER" id="PTHR36118:SF1">
    <property type="entry name" value="ION-TRANSLOCATING OXIDOREDUCTASE COMPLEX SUBUNIT G"/>
    <property type="match status" value="1"/>
</dbReference>
<dbReference type="HAMAP" id="MF_00479">
    <property type="entry name" value="RsxG_RnfG"/>
    <property type="match status" value="1"/>
</dbReference>
<comment type="subunit">
    <text evidence="6">The complex is composed of six subunits: RnfA, RnfB, RnfC, RnfD, RnfE and RnfG.</text>
</comment>
<evidence type="ECO:0000256" key="4">
    <source>
        <dbReference type="ARBA" id="ARBA00022643"/>
    </source>
</evidence>
<evidence type="ECO:0000256" key="2">
    <source>
        <dbReference type="ARBA" id="ARBA00022553"/>
    </source>
</evidence>
<keyword evidence="2 6" id="KW-0597">Phosphoprotein</keyword>
<feature type="region of interest" description="Disordered" evidence="7">
    <location>
        <begin position="200"/>
        <end position="231"/>
    </location>
</feature>
<dbReference type="eggNOG" id="COG4659">
    <property type="taxonomic scope" value="Bacteria"/>
</dbReference>
<feature type="domain" description="FMN-binding" evidence="8">
    <location>
        <begin position="99"/>
        <end position="194"/>
    </location>
</feature>
<evidence type="ECO:0000313" key="9">
    <source>
        <dbReference type="EMBL" id="EKY00408.1"/>
    </source>
</evidence>
<dbReference type="PATRIC" id="fig|1127696.3.peg.1581"/>
<dbReference type="GO" id="GO:0022900">
    <property type="term" value="P:electron transport chain"/>
    <property type="evidence" value="ECO:0007669"/>
    <property type="project" value="UniProtKB-UniRule"/>
</dbReference>
<dbReference type="InterPro" id="IPR007329">
    <property type="entry name" value="FMN-bd"/>
</dbReference>
<dbReference type="GO" id="GO:0005886">
    <property type="term" value="C:plasma membrane"/>
    <property type="evidence" value="ECO:0007669"/>
    <property type="project" value="UniProtKB-SubCell"/>
</dbReference>
<protein>
    <recommendedName>
        <fullName evidence="6">Ion-translocating oxidoreductase complex subunit G</fullName>
        <ecNumber evidence="6">7.-.-.-</ecNumber>
    </recommendedName>
    <alternativeName>
        <fullName evidence="6">Rnf electron transport complex subunit G</fullName>
    </alternativeName>
</protein>
<feature type="compositionally biased region" description="Low complexity" evidence="7">
    <location>
        <begin position="203"/>
        <end position="231"/>
    </location>
</feature>
<comment type="caution">
    <text evidence="9">The sequence shown here is derived from an EMBL/GenBank/DDBJ whole genome shotgun (WGS) entry which is preliminary data.</text>
</comment>
<proteinExistence type="inferred from homology"/>
<dbReference type="GO" id="GO:0010181">
    <property type="term" value="F:FMN binding"/>
    <property type="evidence" value="ECO:0007669"/>
    <property type="project" value="InterPro"/>
</dbReference>
<name>L1NAL4_9PORP</name>
<accession>L1NAL4</accession>
<dbReference type="STRING" id="1127696.HMPREF9134_01742"/>
<dbReference type="GO" id="GO:0009055">
    <property type="term" value="F:electron transfer activity"/>
    <property type="evidence" value="ECO:0007669"/>
    <property type="project" value="InterPro"/>
</dbReference>
<keyword evidence="4 6" id="KW-0288">FMN</keyword>
<evidence type="ECO:0000256" key="7">
    <source>
        <dbReference type="SAM" id="MobiDB-lite"/>
    </source>
</evidence>
<dbReference type="Proteomes" id="UP000010408">
    <property type="component" value="Unassembled WGS sequence"/>
</dbReference>
<dbReference type="InterPro" id="IPR010209">
    <property type="entry name" value="Ion_transpt_RnfG/RsxG"/>
</dbReference>
<keyword evidence="5 6" id="KW-0249">Electron transport</keyword>
<feature type="modified residue" description="FMN phosphoryl threonine" evidence="6">
    <location>
        <position position="177"/>
    </location>
</feature>
<dbReference type="HOGENOM" id="CLU_077882_1_1_10"/>
<dbReference type="RefSeq" id="WP_005467887.1">
    <property type="nucleotide sequence ID" value="NZ_KB291032.1"/>
</dbReference>
<comment type="similarity">
    <text evidence="6">Belongs to the RnfG family.</text>
</comment>
<keyword evidence="6" id="KW-1003">Cell membrane</keyword>
<reference evidence="9 10" key="1">
    <citation type="submission" date="2012-05" db="EMBL/GenBank/DDBJ databases">
        <authorList>
            <person name="Weinstock G."/>
            <person name="Sodergren E."/>
            <person name="Lobos E.A."/>
            <person name="Fulton L."/>
            <person name="Fulton R."/>
            <person name="Courtney L."/>
            <person name="Fronick C."/>
            <person name="O'Laughlin M."/>
            <person name="Godfrey J."/>
            <person name="Wilson R.M."/>
            <person name="Miner T."/>
            <person name="Farmer C."/>
            <person name="Delehaunty K."/>
            <person name="Cordes M."/>
            <person name="Minx P."/>
            <person name="Tomlinson C."/>
            <person name="Chen J."/>
            <person name="Wollam A."/>
            <person name="Pepin K.H."/>
            <person name="Bhonagiri V."/>
            <person name="Zhang X."/>
            <person name="Suruliraj S."/>
            <person name="Warren W."/>
            <person name="Mitreva M."/>
            <person name="Mardis E.R."/>
            <person name="Wilson R.K."/>
        </authorList>
    </citation>
    <scope>NUCLEOTIDE SEQUENCE [LARGE SCALE GENOMIC DNA]</scope>
    <source>
        <strain evidence="9 10">F0037</strain>
    </source>
</reference>
<evidence type="ECO:0000256" key="6">
    <source>
        <dbReference type="HAMAP-Rule" id="MF_00479"/>
    </source>
</evidence>
<keyword evidence="6" id="KW-0472">Membrane</keyword>
<evidence type="ECO:0000259" key="8">
    <source>
        <dbReference type="SMART" id="SM00900"/>
    </source>
</evidence>
<evidence type="ECO:0000313" key="10">
    <source>
        <dbReference type="Proteomes" id="UP000010408"/>
    </source>
</evidence>
<sequence length="231" mass="24482">MAKLSSTLRNMLLSLTGICIIVSGILALVNKVTKAPIEEAQVKAKVEAISAVTPKFDNNPFAEKIRVLPEGETDSLTVYPAKMKGQLVGFAIESYTQRGFSGLISVMMGFDASGKLVDFSVLQHAESPGLGSLIPEWFHEKSETGGIRDMRGLDMKVSAPLSVSKDGGKVDAITAATISSRAFLDAVNRAWSVFKYVQDPEGSKVSGNKSSDSVSSATVSTAESANSETKS</sequence>
<keyword evidence="6" id="KW-1278">Translocase</keyword>
<keyword evidence="1 6" id="KW-0813">Transport</keyword>